<protein>
    <submittedName>
        <fullName evidence="1">Uncharacterized protein</fullName>
    </submittedName>
</protein>
<organism evidence="1 2">
    <name type="scientific">Adonisia turfae CCMR0082</name>
    <dbReference type="NCBI Taxonomy" id="2304604"/>
    <lineage>
        <taxon>Bacteria</taxon>
        <taxon>Bacillati</taxon>
        <taxon>Cyanobacteriota</taxon>
        <taxon>Adonisia</taxon>
        <taxon>Adonisia turfae</taxon>
    </lineage>
</organism>
<name>A0A6M0S9V6_9CYAN</name>
<evidence type="ECO:0000313" key="1">
    <source>
        <dbReference type="EMBL" id="NEZ65274.1"/>
    </source>
</evidence>
<sequence>MIVLTPDWDNIPNDPDIINTAQTLGWGTNYSGTVRHKPGYRPIHEYSDCRYYHRPGPWVVLDEGECYPADIPGMQAFDEIMVFKVGYDPLPDAENPWIKVIMHDPTTFSYENLTEDMGLTDETMEAGKAELAKQYQEYQQAEPPKQPIGV</sequence>
<proteinExistence type="predicted"/>
<evidence type="ECO:0000313" key="2">
    <source>
        <dbReference type="Proteomes" id="UP000473574"/>
    </source>
</evidence>
<comment type="caution">
    <text evidence="1">The sequence shown here is derived from an EMBL/GenBank/DDBJ whole genome shotgun (WGS) entry which is preliminary data.</text>
</comment>
<accession>A0A6M0S9V6</accession>
<reference evidence="1 2" key="1">
    <citation type="journal article" date="2020" name="Microb. Ecol.">
        <title>Ecogenomics of the Marine Benthic Filamentous Cyanobacterium Adonisia.</title>
        <authorList>
            <person name="Walter J.M."/>
            <person name="Coutinho F.H."/>
            <person name="Leomil L."/>
            <person name="Hargreaves P.I."/>
            <person name="Campeao M.E."/>
            <person name="Vieira V.V."/>
            <person name="Silva B.S."/>
            <person name="Fistarol G.O."/>
            <person name="Salomon P.S."/>
            <person name="Sawabe T."/>
            <person name="Mino S."/>
            <person name="Hosokawa M."/>
            <person name="Miyashita H."/>
            <person name="Maruyama F."/>
            <person name="van Verk M.C."/>
            <person name="Dutilh B.E."/>
            <person name="Thompson C.C."/>
            <person name="Thompson F.L."/>
        </authorList>
    </citation>
    <scope>NUCLEOTIDE SEQUENCE [LARGE SCALE GENOMIC DNA]</scope>
    <source>
        <strain evidence="1 2">CCMR0082</strain>
    </source>
</reference>
<dbReference type="EMBL" id="QZCE01000002">
    <property type="protein sequence ID" value="NEZ65274.1"/>
    <property type="molecule type" value="Genomic_DNA"/>
</dbReference>
<dbReference type="AlphaFoldDB" id="A0A6M0S9V6"/>
<gene>
    <name evidence="1" type="ORF">D0962_21290</name>
</gene>
<dbReference type="Proteomes" id="UP000473574">
    <property type="component" value="Unassembled WGS sequence"/>
</dbReference>